<dbReference type="RefSeq" id="XP_009760380.1">
    <property type="nucleotide sequence ID" value="XM_009762078.1"/>
</dbReference>
<accession>A0A1U7VEW5</accession>
<sequence length="110" mass="12940">MSISFEALAMAGADYLKDGMSIEEFEQHEAEVPLYLLFDEEEDDEVFFLRKKNLPTKNSYEYSFCSQEFHICENNEGDQKKPLIRNNNFWEFLKKKDVASFLRLVGIIIV</sequence>
<evidence type="ECO:0000313" key="2">
    <source>
        <dbReference type="RefSeq" id="XP_009760380.1"/>
    </source>
</evidence>
<gene>
    <name evidence="2" type="primary">LOC104212729</name>
</gene>
<protein>
    <submittedName>
        <fullName evidence="2">Uncharacterized protein LOC104212729</fullName>
    </submittedName>
</protein>
<dbReference type="Proteomes" id="UP000189701">
    <property type="component" value="Unplaced"/>
</dbReference>
<proteinExistence type="predicted"/>
<keyword evidence="1" id="KW-1185">Reference proteome</keyword>
<reference evidence="2" key="2">
    <citation type="submission" date="2025-08" db="UniProtKB">
        <authorList>
            <consortium name="RefSeq"/>
        </authorList>
    </citation>
    <scope>IDENTIFICATION</scope>
    <source>
        <tissue evidence="2">Leaf</tissue>
    </source>
</reference>
<reference evidence="1" key="1">
    <citation type="journal article" date="2013" name="Genome Biol.">
        <title>Reference genomes and transcriptomes of Nicotiana sylvestris and Nicotiana tomentosiformis.</title>
        <authorList>
            <person name="Sierro N."/>
            <person name="Battey J.N."/>
            <person name="Ouadi S."/>
            <person name="Bovet L."/>
            <person name="Goepfert S."/>
            <person name="Bakaher N."/>
            <person name="Peitsch M.C."/>
            <person name="Ivanov N.V."/>
        </authorList>
    </citation>
    <scope>NUCLEOTIDE SEQUENCE [LARGE SCALE GENOMIC DNA]</scope>
</reference>
<dbReference type="eggNOG" id="ENOG502R8PZ">
    <property type="taxonomic scope" value="Eukaryota"/>
</dbReference>
<dbReference type="AlphaFoldDB" id="A0A1U7VEW5"/>
<organism evidence="1 2">
    <name type="scientific">Nicotiana sylvestris</name>
    <name type="common">Wood tobacco</name>
    <name type="synonym">South American tobacco</name>
    <dbReference type="NCBI Taxonomy" id="4096"/>
    <lineage>
        <taxon>Eukaryota</taxon>
        <taxon>Viridiplantae</taxon>
        <taxon>Streptophyta</taxon>
        <taxon>Embryophyta</taxon>
        <taxon>Tracheophyta</taxon>
        <taxon>Spermatophyta</taxon>
        <taxon>Magnoliopsida</taxon>
        <taxon>eudicotyledons</taxon>
        <taxon>Gunneridae</taxon>
        <taxon>Pentapetalae</taxon>
        <taxon>asterids</taxon>
        <taxon>lamiids</taxon>
        <taxon>Solanales</taxon>
        <taxon>Solanaceae</taxon>
        <taxon>Nicotianoideae</taxon>
        <taxon>Nicotianeae</taxon>
        <taxon>Nicotiana</taxon>
    </lineage>
</organism>
<evidence type="ECO:0000313" key="1">
    <source>
        <dbReference type="Proteomes" id="UP000189701"/>
    </source>
</evidence>
<name>A0A1U7VEW5_NICSY</name>